<dbReference type="InterPro" id="IPR028098">
    <property type="entry name" value="Glyco_trans_4-like_N"/>
</dbReference>
<feature type="domain" description="Glycosyltransferase subfamily 4-like N-terminal" evidence="1">
    <location>
        <begin position="16"/>
        <end position="209"/>
    </location>
</feature>
<dbReference type="AlphaFoldDB" id="I4EFX6"/>
<dbReference type="PANTHER" id="PTHR12526:SF600">
    <property type="entry name" value="GLYCOSYL TRANSFERASE GROUP 1"/>
    <property type="match status" value="1"/>
</dbReference>
<keyword evidence="2" id="KW-0808">Transferase</keyword>
<organism evidence="2 3">
    <name type="scientific">Nitrolancea hollandica Lb</name>
    <dbReference type="NCBI Taxonomy" id="1129897"/>
    <lineage>
        <taxon>Bacteria</taxon>
        <taxon>Pseudomonadati</taxon>
        <taxon>Thermomicrobiota</taxon>
        <taxon>Thermomicrobia</taxon>
        <taxon>Sphaerobacterales</taxon>
        <taxon>Sphaerobacterineae</taxon>
        <taxon>Sphaerobacteraceae</taxon>
        <taxon>Nitrolancea</taxon>
    </lineage>
</organism>
<dbReference type="Gene3D" id="3.40.50.2000">
    <property type="entry name" value="Glycogen Phosphorylase B"/>
    <property type="match status" value="2"/>
</dbReference>
<sequence length="412" mass="46252">MRILFVTPSLPSLPRGGASRRMQGLISGLAGEHVVSVLAFVPPGEDQTAAIAAARDYCDEVVTVENDRYGLSHRHKRALQFQSLAFPRSFEHLVYDRPALRAALDWMLARTRYDIVNVEFCWMAYPSFSTTARLVLDEHNIEYDILRRTSRGETQPARKLYNAVNFRKLRREERAIWRKFDVCCLTSERDERIVRRDRPSTRTAVVPNGADTGYFRPRAAPPEPMTIAFFGQISYYPNTDGLLFFLREVMPRLKQTHPRVKLLIIGLSPPDVISAYEGEDVIITGVVDDIRPYLERASVIIAPLRIGGGTRVKILEAMAMGKPVVSTRIGAEGIDVTDGRDILLADTAEDFAARVAQVLDEPALARRLGGAARELIEQRYDWQASVQRLARLYQELLSTGASPGRAVVRNTG</sequence>
<comment type="caution">
    <text evidence="2">The sequence shown here is derived from an EMBL/GenBank/DDBJ whole genome shotgun (WGS) entry which is preliminary data.</text>
</comment>
<name>I4EFX6_9BACT</name>
<dbReference type="CDD" id="cd03801">
    <property type="entry name" value="GT4_PimA-like"/>
    <property type="match status" value="1"/>
</dbReference>
<dbReference type="GO" id="GO:0016757">
    <property type="term" value="F:glycosyltransferase activity"/>
    <property type="evidence" value="ECO:0007669"/>
    <property type="project" value="TreeGrafter"/>
</dbReference>
<evidence type="ECO:0000313" key="3">
    <source>
        <dbReference type="Proteomes" id="UP000004221"/>
    </source>
</evidence>
<dbReference type="Proteomes" id="UP000004221">
    <property type="component" value="Unassembled WGS sequence"/>
</dbReference>
<keyword evidence="3" id="KW-1185">Reference proteome</keyword>
<dbReference type="OrthoDB" id="9807209at2"/>
<proteinExistence type="predicted"/>
<protein>
    <submittedName>
        <fullName evidence="2">Putative glycosyltransferase (Group 1)</fullName>
    </submittedName>
</protein>
<evidence type="ECO:0000259" key="1">
    <source>
        <dbReference type="Pfam" id="PF13579"/>
    </source>
</evidence>
<dbReference type="EMBL" id="CAGS01000168">
    <property type="protein sequence ID" value="CCF83588.1"/>
    <property type="molecule type" value="Genomic_DNA"/>
</dbReference>
<reference evidence="2 3" key="1">
    <citation type="journal article" date="2012" name="ISME J.">
        <title>Nitrification expanded: discovery, physiology and genomics of a nitrite-oxidizing bacterium from the phylum Chloroflexi.</title>
        <authorList>
            <person name="Sorokin D.Y."/>
            <person name="Lucker S."/>
            <person name="Vejmelkova D."/>
            <person name="Kostrikina N.A."/>
            <person name="Kleerebezem R."/>
            <person name="Rijpstra W.I."/>
            <person name="Damste J.S."/>
            <person name="Le Paslier D."/>
            <person name="Muyzer G."/>
            <person name="Wagner M."/>
            <person name="van Loosdrecht M.C."/>
            <person name="Daims H."/>
        </authorList>
    </citation>
    <scope>NUCLEOTIDE SEQUENCE [LARGE SCALE GENOMIC DNA]</scope>
    <source>
        <strain evidence="3">none</strain>
    </source>
</reference>
<dbReference type="SUPFAM" id="SSF53756">
    <property type="entry name" value="UDP-Glycosyltransferase/glycogen phosphorylase"/>
    <property type="match status" value="1"/>
</dbReference>
<dbReference type="Pfam" id="PF13579">
    <property type="entry name" value="Glyco_trans_4_4"/>
    <property type="match status" value="1"/>
</dbReference>
<evidence type="ECO:0000313" key="2">
    <source>
        <dbReference type="EMBL" id="CCF83588.1"/>
    </source>
</evidence>
<dbReference type="Pfam" id="PF13692">
    <property type="entry name" value="Glyco_trans_1_4"/>
    <property type="match status" value="1"/>
</dbReference>
<accession>I4EFX6</accession>
<dbReference type="PANTHER" id="PTHR12526">
    <property type="entry name" value="GLYCOSYLTRANSFERASE"/>
    <property type="match status" value="1"/>
</dbReference>
<gene>
    <name evidence="2" type="ORF">NITHO_250003</name>
</gene>